<dbReference type="InterPro" id="IPR050353">
    <property type="entry name" value="PyrK_electron_transfer"/>
</dbReference>
<accession>A0A075LUL3</accession>
<evidence type="ECO:0000256" key="12">
    <source>
        <dbReference type="PIRSR" id="PIRSR006816-2"/>
    </source>
</evidence>
<organism evidence="14 15">
    <name type="scientific">Palaeococcus pacificus DY20341</name>
    <dbReference type="NCBI Taxonomy" id="1343739"/>
    <lineage>
        <taxon>Archaea</taxon>
        <taxon>Methanobacteriati</taxon>
        <taxon>Methanobacteriota</taxon>
        <taxon>Thermococci</taxon>
        <taxon>Thermococcales</taxon>
        <taxon>Thermococcaceae</taxon>
        <taxon>Palaeococcus</taxon>
    </lineage>
</organism>
<dbReference type="PRINTS" id="PR00409">
    <property type="entry name" value="PHDIOXRDTASE"/>
</dbReference>
<evidence type="ECO:0000256" key="9">
    <source>
        <dbReference type="ARBA" id="ARBA00023004"/>
    </source>
</evidence>
<dbReference type="InterPro" id="IPR039261">
    <property type="entry name" value="FNR_nucleotide-bd"/>
</dbReference>
<comment type="pathway">
    <text evidence="11">Pyrimidine metabolism; UMP biosynthesis via de novo pathway; orotate from (S)-dihydroorotate (NAD(+) route): step 1/1.</text>
</comment>
<dbReference type="PROSITE" id="PS51384">
    <property type="entry name" value="FAD_FR"/>
    <property type="match status" value="1"/>
</dbReference>
<evidence type="ECO:0000256" key="1">
    <source>
        <dbReference type="ARBA" id="ARBA00006422"/>
    </source>
</evidence>
<dbReference type="KEGG" id="ppac:PAP_10220"/>
<evidence type="ECO:0000259" key="13">
    <source>
        <dbReference type="PROSITE" id="PS51384"/>
    </source>
</evidence>
<dbReference type="HOGENOM" id="CLU_003827_1_1_2"/>
<evidence type="ECO:0000256" key="5">
    <source>
        <dbReference type="ARBA" id="ARBA00022723"/>
    </source>
</evidence>
<proteinExistence type="inferred from homology"/>
<evidence type="ECO:0000256" key="8">
    <source>
        <dbReference type="ARBA" id="ARBA00022982"/>
    </source>
</evidence>
<dbReference type="GO" id="GO:0050660">
    <property type="term" value="F:flavin adenine dinucleotide binding"/>
    <property type="evidence" value="ECO:0007669"/>
    <property type="project" value="InterPro"/>
</dbReference>
<dbReference type="PANTHER" id="PTHR43513:SF3">
    <property type="entry name" value="DIHYDROOROTATE DEHYDROGENASE B (NAD(+)), ELECTRON TRANSFER SUBUNIT-RELATED"/>
    <property type="match status" value="1"/>
</dbReference>
<comment type="cofactor">
    <cofactor evidence="11">
        <name>FAD</name>
        <dbReference type="ChEBI" id="CHEBI:57692"/>
    </cofactor>
    <text evidence="11">Binds 1 FAD per subunit.</text>
</comment>
<dbReference type="GeneID" id="24843134"/>
<dbReference type="PIRSF" id="PIRSF006816">
    <property type="entry name" value="Cyc3_hyd_g"/>
    <property type="match status" value="1"/>
</dbReference>
<feature type="binding site" evidence="11 12">
    <location>
        <position position="209"/>
    </location>
    <ligand>
        <name>[2Fe-2S] cluster</name>
        <dbReference type="ChEBI" id="CHEBI:190135"/>
    </ligand>
</feature>
<dbReference type="GO" id="GO:0046872">
    <property type="term" value="F:metal ion binding"/>
    <property type="evidence" value="ECO:0007669"/>
    <property type="project" value="UniProtKB-KW"/>
</dbReference>
<keyword evidence="4 11" id="KW-0001">2Fe-2S</keyword>
<reference evidence="14 15" key="2">
    <citation type="journal article" date="2015" name="Genome Announc.">
        <title>Complete Genome Sequence of Hyperthermophilic Piezophilic Archaeon Palaeococcus pacificus DY20341T, Isolated from Deep-Sea Hydrothermal Sediments.</title>
        <authorList>
            <person name="Zeng X."/>
            <person name="Jebbar M."/>
            <person name="Shao Z."/>
        </authorList>
    </citation>
    <scope>NUCLEOTIDE SEQUENCE [LARGE SCALE GENOMIC DNA]</scope>
    <source>
        <strain evidence="14 15">DY20341</strain>
    </source>
</reference>
<keyword evidence="10 11" id="KW-0411">Iron-sulfur</keyword>
<comment type="function">
    <text evidence="11">Responsible for channeling the electrons from the oxidation of dihydroorotate from the FMN redox center in the PyrD type B subunit to the ultimate electron acceptor NAD(+).</text>
</comment>
<evidence type="ECO:0000256" key="6">
    <source>
        <dbReference type="ARBA" id="ARBA00022827"/>
    </source>
</evidence>
<sequence length="247" mass="27857">MKRVELVEVWEEASGIKAFRFNEMLNFKPGQFIMAWLPGIGEKPFSLADNDLIVVKNVGPFTSRLFELKEGDYLWIRGPYGRGFEPKGKHIALVAGGIGIPPLYALAKHYREDFEKITLIYGARSKDEFATLDVEKYVDEIVFTTDDGSLGIKGFPTDVLAERKDEFEQVYTCGPEIMMAKVLEIMDFKNVQVSAERYMKCGIGVCGSCALGKYLVCKDGPVFYGEELKETELGKFKRLPDGRITTF</sequence>
<dbReference type="GO" id="GO:0009055">
    <property type="term" value="F:electron transfer activity"/>
    <property type="evidence" value="ECO:0007669"/>
    <property type="project" value="UniProtKB-UniRule"/>
</dbReference>
<keyword evidence="6 11" id="KW-0274">FAD</keyword>
<dbReference type="InterPro" id="IPR012165">
    <property type="entry name" value="Cyt_c3_hydrogenase_gsu"/>
</dbReference>
<dbReference type="AlphaFoldDB" id="A0A075LUL3"/>
<keyword evidence="8 11" id="KW-0249">Electron transport</keyword>
<dbReference type="Proteomes" id="UP000027981">
    <property type="component" value="Chromosome"/>
</dbReference>
<comment type="subunit">
    <text evidence="11">Heterotetramer of 2 PyrK and 2 PyrD type B subunits.</text>
</comment>
<evidence type="ECO:0000256" key="3">
    <source>
        <dbReference type="ARBA" id="ARBA00022630"/>
    </source>
</evidence>
<keyword evidence="5 11" id="KW-0479">Metal-binding</keyword>
<reference evidence="15" key="1">
    <citation type="submission" date="2013-06" db="EMBL/GenBank/DDBJ databases">
        <title>Complete Genome Sequence of Hyperthermophilic Palaeococcus pacificus DY20341T, Isolated from a Deep-Sea Hydrothermal Sediments.</title>
        <authorList>
            <person name="Zeng X."/>
            <person name="Shao Z."/>
        </authorList>
    </citation>
    <scope>NUCLEOTIDE SEQUENCE [LARGE SCALE GENOMIC DNA]</scope>
    <source>
        <strain evidence="15">DY20341</strain>
    </source>
</reference>
<evidence type="ECO:0000256" key="11">
    <source>
        <dbReference type="HAMAP-Rule" id="MF_01211"/>
    </source>
</evidence>
<dbReference type="InterPro" id="IPR023455">
    <property type="entry name" value="Dihydroorotate_DHASE_ETsu"/>
</dbReference>
<dbReference type="UniPathway" id="UPA00070">
    <property type="reaction ID" value="UER00945"/>
</dbReference>
<comment type="cofactor">
    <cofactor evidence="12">
        <name>[2Fe-2S] cluster</name>
        <dbReference type="ChEBI" id="CHEBI:190135"/>
    </cofactor>
    <text evidence="12">Binds 1 [2Fe-2S] cluster per subunit.</text>
</comment>
<dbReference type="InterPro" id="IPR017938">
    <property type="entry name" value="Riboflavin_synthase-like_b-brl"/>
</dbReference>
<keyword evidence="7 11" id="KW-0665">Pyrimidine biosynthesis</keyword>
<evidence type="ECO:0000256" key="2">
    <source>
        <dbReference type="ARBA" id="ARBA00022448"/>
    </source>
</evidence>
<feature type="binding site" evidence="11 12">
    <location>
        <position position="206"/>
    </location>
    <ligand>
        <name>[2Fe-2S] cluster</name>
        <dbReference type="ChEBI" id="CHEBI:190135"/>
    </ligand>
</feature>
<dbReference type="NCBIfam" id="NF000796">
    <property type="entry name" value="PRK00054.1-1"/>
    <property type="match status" value="1"/>
</dbReference>
<feature type="domain" description="FAD-binding FR-type" evidence="13">
    <location>
        <begin position="1"/>
        <end position="86"/>
    </location>
</feature>
<dbReference type="Gene3D" id="2.40.30.10">
    <property type="entry name" value="Translation factors"/>
    <property type="match status" value="1"/>
</dbReference>
<dbReference type="eggNOG" id="arCOG02199">
    <property type="taxonomic scope" value="Archaea"/>
</dbReference>
<gene>
    <name evidence="11" type="primary">pyrK</name>
    <name evidence="14" type="ORF">PAP_10220</name>
</gene>
<dbReference type="PANTHER" id="PTHR43513">
    <property type="entry name" value="DIHYDROOROTATE DEHYDROGENASE B (NAD(+)), ELECTRON TRANSFER SUBUNIT"/>
    <property type="match status" value="1"/>
</dbReference>
<dbReference type="HAMAP" id="MF_01211">
    <property type="entry name" value="DHODB_Fe_S_bind"/>
    <property type="match status" value="1"/>
</dbReference>
<feature type="binding site" evidence="11 12">
    <location>
        <position position="217"/>
    </location>
    <ligand>
        <name>[2Fe-2S] cluster</name>
        <dbReference type="ChEBI" id="CHEBI:190135"/>
    </ligand>
</feature>
<dbReference type="RefSeq" id="WP_048165862.1">
    <property type="nucleotide sequence ID" value="NZ_CP006019.1"/>
</dbReference>
<dbReference type="SUPFAM" id="SSF52343">
    <property type="entry name" value="Ferredoxin reductase-like, C-terminal NADP-linked domain"/>
    <property type="match status" value="1"/>
</dbReference>
<dbReference type="SUPFAM" id="SSF63380">
    <property type="entry name" value="Riboflavin synthase domain-like"/>
    <property type="match status" value="1"/>
</dbReference>
<evidence type="ECO:0000256" key="10">
    <source>
        <dbReference type="ARBA" id="ARBA00023014"/>
    </source>
</evidence>
<dbReference type="STRING" id="1343739.PAP_10220"/>
<dbReference type="InterPro" id="IPR001433">
    <property type="entry name" value="OxRdtase_FAD/NAD-bd"/>
</dbReference>
<feature type="binding site" evidence="11 12">
    <location>
        <position position="201"/>
    </location>
    <ligand>
        <name>[2Fe-2S] cluster</name>
        <dbReference type="ChEBI" id="CHEBI:190135"/>
    </ligand>
</feature>
<keyword evidence="3 11" id="KW-0285">Flavoprotein</keyword>
<protein>
    <recommendedName>
        <fullName evidence="11">Probable dihydroorotate dehydrogenase B (NAD(+)), electron transfer subunit</fullName>
    </recommendedName>
    <alternativeName>
        <fullName evidence="11">Dihydroorotate oxidase B, electron transfer subunit</fullName>
    </alternativeName>
</protein>
<comment type="similarity">
    <text evidence="1 11">Belongs to the PyrK family.</text>
</comment>
<dbReference type="EMBL" id="CP006019">
    <property type="protein sequence ID" value="AIF70415.1"/>
    <property type="molecule type" value="Genomic_DNA"/>
</dbReference>
<keyword evidence="9 11" id="KW-0408">Iron</keyword>
<dbReference type="OrthoDB" id="35401at2157"/>
<dbReference type="GO" id="GO:0016491">
    <property type="term" value="F:oxidoreductase activity"/>
    <property type="evidence" value="ECO:0007669"/>
    <property type="project" value="InterPro"/>
</dbReference>
<dbReference type="CDD" id="cd06220">
    <property type="entry name" value="DHOD_e_trans_like2"/>
    <property type="match status" value="1"/>
</dbReference>
<dbReference type="InterPro" id="IPR019480">
    <property type="entry name" value="Dihydroorotate_DH_Fe-S-bd"/>
</dbReference>
<evidence type="ECO:0000256" key="4">
    <source>
        <dbReference type="ARBA" id="ARBA00022714"/>
    </source>
</evidence>
<dbReference type="Gene3D" id="2.10.240.10">
    <property type="entry name" value="Dihydroorotate dehydrogenase, electron transfer subunit"/>
    <property type="match status" value="1"/>
</dbReference>
<dbReference type="Pfam" id="PF10418">
    <property type="entry name" value="DHODB_Fe-S_bind"/>
    <property type="match status" value="1"/>
</dbReference>
<evidence type="ECO:0000313" key="15">
    <source>
        <dbReference type="Proteomes" id="UP000027981"/>
    </source>
</evidence>
<dbReference type="InterPro" id="IPR017927">
    <property type="entry name" value="FAD-bd_FR_type"/>
</dbReference>
<keyword evidence="15" id="KW-1185">Reference proteome</keyword>
<keyword evidence="2 11" id="KW-0813">Transport</keyword>
<dbReference type="Gene3D" id="3.40.50.80">
    <property type="entry name" value="Nucleotide-binding domain of ferredoxin-NADP reductase (FNR) module"/>
    <property type="match status" value="1"/>
</dbReference>
<evidence type="ECO:0000256" key="7">
    <source>
        <dbReference type="ARBA" id="ARBA00022975"/>
    </source>
</evidence>
<dbReference type="GO" id="GO:0051537">
    <property type="term" value="F:2 iron, 2 sulfur cluster binding"/>
    <property type="evidence" value="ECO:0007669"/>
    <property type="project" value="UniProtKB-KW"/>
</dbReference>
<comment type="cofactor">
    <cofactor evidence="11">
        <name>[2Fe-2S] cluster</name>
        <dbReference type="ChEBI" id="CHEBI:190135"/>
    </cofactor>
    <text evidence="11">Binds 1 [2Fe-2S] cluster per subunit.</text>
</comment>
<dbReference type="InterPro" id="IPR037117">
    <property type="entry name" value="Dihydroorotate_DH_ele_sf"/>
</dbReference>
<dbReference type="Pfam" id="PF00175">
    <property type="entry name" value="NAD_binding_1"/>
    <property type="match status" value="1"/>
</dbReference>
<evidence type="ECO:0000313" key="14">
    <source>
        <dbReference type="EMBL" id="AIF70415.1"/>
    </source>
</evidence>
<name>A0A075LUL3_9EURY</name>
<dbReference type="GO" id="GO:0044205">
    <property type="term" value="P:'de novo' UMP biosynthetic process"/>
    <property type="evidence" value="ECO:0007669"/>
    <property type="project" value="UniProtKB-UniRule"/>
</dbReference>